<evidence type="ECO:0000259" key="11">
    <source>
        <dbReference type="Pfam" id="PF25944"/>
    </source>
</evidence>
<keyword evidence="6 8" id="KW-0472">Membrane</keyword>
<dbReference type="InterPro" id="IPR058627">
    <property type="entry name" value="MdtA-like_C"/>
</dbReference>
<dbReference type="Pfam" id="PF25876">
    <property type="entry name" value="HH_MFP_RND"/>
    <property type="match status" value="1"/>
</dbReference>
<reference evidence="13 14" key="1">
    <citation type="submission" date="2022-12" db="EMBL/GenBank/DDBJ databases">
        <title>Sphingomonas abieness sp. nov., an endophytic bacterium isolated from Abies koreana.</title>
        <authorList>
            <person name="Jiang L."/>
            <person name="Lee J."/>
        </authorList>
    </citation>
    <scope>NUCLEOTIDE SEQUENCE [LARGE SCALE GENOMIC DNA]</scope>
    <source>
        <strain evidence="14">PAMB 00755</strain>
    </source>
</reference>
<feature type="region of interest" description="Disordered" evidence="7">
    <location>
        <begin position="420"/>
        <end position="451"/>
    </location>
</feature>
<dbReference type="Gene3D" id="2.40.50.100">
    <property type="match status" value="1"/>
</dbReference>
<dbReference type="RefSeq" id="WP_270078649.1">
    <property type="nucleotide sequence ID" value="NZ_CP115174.1"/>
</dbReference>
<feature type="domain" description="Multidrug resistance protein MdtA-like C-terminal permuted SH3" evidence="12">
    <location>
        <begin position="355"/>
        <end position="416"/>
    </location>
</feature>
<evidence type="ECO:0000313" key="13">
    <source>
        <dbReference type="EMBL" id="WBO24020.1"/>
    </source>
</evidence>
<dbReference type="NCBIfam" id="TIGR01730">
    <property type="entry name" value="RND_mfp"/>
    <property type="match status" value="1"/>
</dbReference>
<evidence type="ECO:0000256" key="7">
    <source>
        <dbReference type="SAM" id="MobiDB-lite"/>
    </source>
</evidence>
<evidence type="ECO:0000256" key="1">
    <source>
        <dbReference type="ARBA" id="ARBA00004236"/>
    </source>
</evidence>
<dbReference type="SUPFAM" id="SSF111369">
    <property type="entry name" value="HlyD-like secretion proteins"/>
    <property type="match status" value="1"/>
</dbReference>
<keyword evidence="14" id="KW-1185">Reference proteome</keyword>
<evidence type="ECO:0000256" key="5">
    <source>
        <dbReference type="ARBA" id="ARBA00022519"/>
    </source>
</evidence>
<evidence type="ECO:0000256" key="4">
    <source>
        <dbReference type="ARBA" id="ARBA00022475"/>
    </source>
</evidence>
<evidence type="ECO:0000256" key="8">
    <source>
        <dbReference type="SAM" id="Phobius"/>
    </source>
</evidence>
<comment type="similarity">
    <text evidence="2">Belongs to the membrane fusion protein (MFP) (TC 8.A.1) family.</text>
</comment>
<protein>
    <submittedName>
        <fullName evidence="13">Efflux RND transporter periplasmic adaptor subunit</fullName>
    </submittedName>
</protein>
<feature type="domain" description="Multidrug resistance protein MdtA-like barrel-sandwich hybrid" evidence="10">
    <location>
        <begin position="122"/>
        <end position="264"/>
    </location>
</feature>
<feature type="domain" description="Multidrug resistance protein MdtA-like alpha-helical hairpin" evidence="9">
    <location>
        <begin position="162"/>
        <end position="231"/>
    </location>
</feature>
<evidence type="ECO:0000256" key="3">
    <source>
        <dbReference type="ARBA" id="ARBA00022448"/>
    </source>
</evidence>
<dbReference type="InterPro" id="IPR058624">
    <property type="entry name" value="MdtA-like_HH"/>
</dbReference>
<gene>
    <name evidence="13" type="ORF">PBT88_07895</name>
</gene>
<dbReference type="Gene3D" id="2.40.30.170">
    <property type="match status" value="1"/>
</dbReference>
<dbReference type="InterPro" id="IPR058626">
    <property type="entry name" value="MdtA-like_b-barrel"/>
</dbReference>
<dbReference type="PANTHER" id="PTHR30469">
    <property type="entry name" value="MULTIDRUG RESISTANCE PROTEIN MDTA"/>
    <property type="match status" value="1"/>
</dbReference>
<proteinExistence type="inferred from homology"/>
<feature type="domain" description="Multidrug resistance protein MdtA-like beta-barrel" evidence="11">
    <location>
        <begin position="268"/>
        <end position="351"/>
    </location>
</feature>
<dbReference type="Gene3D" id="2.40.420.20">
    <property type="match status" value="1"/>
</dbReference>
<keyword evidence="8" id="KW-0812">Transmembrane</keyword>
<evidence type="ECO:0000256" key="2">
    <source>
        <dbReference type="ARBA" id="ARBA00009477"/>
    </source>
</evidence>
<sequence length="451" mass="46713">MSDDQLPPAAGEPHAYQPTHMVDEQTRRFSGRARLISWIVAILCIVLVIGAVIWLSHASSSSASGPNGGGRRGGHGGGGGPGGPGGPGGGPGQVTTVGTVKATIADLPVQTEALGNVTPAATVTVIPQVSGTITQVLFQEGQKVAKGQALAIIDPRPYRAALLQAQGNLLRDKAQLENAQVQLKRYDILIAQDSIARQDRDTQAALVHQYQGTVMADQGAVDQAQINLGYTRIVSPVSGRIGLRVVDIGNYIASGTTTGIAVVTTLQPIDVEFAIPQQQAPAIEKRIAGGATIPAIVLDSTRTDTLDTGRFMTLNNQVDTTTGTIKGKARMPNAAGQLYPSQFVNVRLTIDTVKNAITVPPSAVRTGPDGDFVWLLKPDRTVTQRVIKSGVNTADQVQITSGLAVGDTVVTDGGDRLTEGATVALPGDKPVARAGGKGGKGGRHRRGGNGG</sequence>
<dbReference type="PANTHER" id="PTHR30469:SF12">
    <property type="entry name" value="MULTIDRUG RESISTANCE PROTEIN MDTA"/>
    <property type="match status" value="1"/>
</dbReference>
<dbReference type="Pfam" id="PF25917">
    <property type="entry name" value="BSH_RND"/>
    <property type="match status" value="1"/>
</dbReference>
<accession>A0ABY7NSU2</accession>
<comment type="subcellular location">
    <subcellularLocation>
        <location evidence="1">Cell membrane</location>
    </subcellularLocation>
</comment>
<feature type="region of interest" description="Disordered" evidence="7">
    <location>
        <begin position="60"/>
        <end position="96"/>
    </location>
</feature>
<feature type="compositionally biased region" description="Gly residues" evidence="7">
    <location>
        <begin position="66"/>
        <end position="92"/>
    </location>
</feature>
<dbReference type="Pfam" id="PF25944">
    <property type="entry name" value="Beta-barrel_RND"/>
    <property type="match status" value="1"/>
</dbReference>
<evidence type="ECO:0000313" key="14">
    <source>
        <dbReference type="Proteomes" id="UP001210865"/>
    </source>
</evidence>
<name>A0ABY7NSU2_9SPHN</name>
<evidence type="ECO:0000259" key="12">
    <source>
        <dbReference type="Pfam" id="PF25967"/>
    </source>
</evidence>
<dbReference type="InterPro" id="IPR006143">
    <property type="entry name" value="RND_pump_MFP"/>
</dbReference>
<evidence type="ECO:0000259" key="9">
    <source>
        <dbReference type="Pfam" id="PF25876"/>
    </source>
</evidence>
<keyword evidence="8" id="KW-1133">Transmembrane helix</keyword>
<dbReference type="InterPro" id="IPR058625">
    <property type="entry name" value="MdtA-like_BSH"/>
</dbReference>
<keyword evidence="3" id="KW-0813">Transport</keyword>
<evidence type="ECO:0000259" key="10">
    <source>
        <dbReference type="Pfam" id="PF25917"/>
    </source>
</evidence>
<feature type="transmembrane region" description="Helical" evidence="8">
    <location>
        <begin position="35"/>
        <end position="55"/>
    </location>
</feature>
<organism evidence="13 14">
    <name type="scientific">Sphingomonas abietis</name>
    <dbReference type="NCBI Taxonomy" id="3012344"/>
    <lineage>
        <taxon>Bacteria</taxon>
        <taxon>Pseudomonadati</taxon>
        <taxon>Pseudomonadota</taxon>
        <taxon>Alphaproteobacteria</taxon>
        <taxon>Sphingomonadales</taxon>
        <taxon>Sphingomonadaceae</taxon>
        <taxon>Sphingomonas</taxon>
    </lineage>
</organism>
<keyword evidence="5" id="KW-0997">Cell inner membrane</keyword>
<dbReference type="Pfam" id="PF25967">
    <property type="entry name" value="RND-MFP_C"/>
    <property type="match status" value="1"/>
</dbReference>
<evidence type="ECO:0000256" key="6">
    <source>
        <dbReference type="ARBA" id="ARBA00023136"/>
    </source>
</evidence>
<dbReference type="EMBL" id="CP115174">
    <property type="protein sequence ID" value="WBO24020.1"/>
    <property type="molecule type" value="Genomic_DNA"/>
</dbReference>
<keyword evidence="4" id="KW-1003">Cell membrane</keyword>
<feature type="region of interest" description="Disordered" evidence="7">
    <location>
        <begin position="1"/>
        <end position="22"/>
    </location>
</feature>
<feature type="compositionally biased region" description="Basic residues" evidence="7">
    <location>
        <begin position="440"/>
        <end position="451"/>
    </location>
</feature>
<dbReference type="Gene3D" id="1.10.287.470">
    <property type="entry name" value="Helix hairpin bin"/>
    <property type="match status" value="1"/>
</dbReference>
<dbReference type="Proteomes" id="UP001210865">
    <property type="component" value="Chromosome"/>
</dbReference>